<evidence type="ECO:0000256" key="7">
    <source>
        <dbReference type="ARBA" id="ARBA00023278"/>
    </source>
</evidence>
<dbReference type="InterPro" id="IPR033250">
    <property type="entry name" value="CEP"/>
</dbReference>
<keyword evidence="7" id="KW-0379">Hydroxylation</keyword>
<evidence type="ECO:0000256" key="5">
    <source>
        <dbReference type="ARBA" id="ARBA00022702"/>
    </source>
</evidence>
<evidence type="ECO:0000313" key="10">
    <source>
        <dbReference type="EMBL" id="KAJ9670782.1"/>
    </source>
</evidence>
<keyword evidence="9" id="KW-0472">Membrane</keyword>
<dbReference type="GO" id="GO:1901371">
    <property type="term" value="P:regulation of leaf morphogenesis"/>
    <property type="evidence" value="ECO:0007669"/>
    <property type="project" value="TreeGrafter"/>
</dbReference>
<reference evidence="10 11" key="1">
    <citation type="journal article" date="2023" name="BMC Biotechnol.">
        <title>Vitis rotundifolia cv Carlos genome sequencing.</title>
        <authorList>
            <person name="Huff M."/>
            <person name="Hulse-Kemp A."/>
            <person name="Scheffler B."/>
            <person name="Youngblood R."/>
            <person name="Simpson S."/>
            <person name="Babiker E."/>
            <person name="Staton M."/>
        </authorList>
    </citation>
    <scope>NUCLEOTIDE SEQUENCE [LARGE SCALE GENOMIC DNA]</scope>
    <source>
        <tissue evidence="10">Leaf</tissue>
    </source>
</reference>
<comment type="similarity">
    <text evidence="2">Belongs to the C-terminally encoded plant signaling peptide (CEP) family.</text>
</comment>
<evidence type="ECO:0000256" key="1">
    <source>
        <dbReference type="ARBA" id="ARBA00004271"/>
    </source>
</evidence>
<keyword evidence="9" id="KW-0812">Transmembrane</keyword>
<sequence length="203" mass="21965">MQCCYHHICFSPSLKPEINHLADYFRSVFMAKIHIIHACSLLLAVITNHYILYTEGRPIRSLSKHEFSSIDSGPGTETGSEGIEHKDDHRSAPPPPEPNPGVKNSVAGKKELPPPMMPNYTTGLADSTAVYEDDFRPTPPGSSPGVGHHFVPTKGDIQPKALGNSPSVGQPVTAYKDDYPPTKPGHSPDVGHSLQKTNAEPNA</sequence>
<keyword evidence="6" id="KW-0732">Signal</keyword>
<gene>
    <name evidence="10" type="ORF">PVL29_026986</name>
</gene>
<dbReference type="GO" id="GO:0048364">
    <property type="term" value="P:root development"/>
    <property type="evidence" value="ECO:0007669"/>
    <property type="project" value="InterPro"/>
</dbReference>
<feature type="compositionally biased region" description="Basic and acidic residues" evidence="8">
    <location>
        <begin position="82"/>
        <end position="91"/>
    </location>
</feature>
<evidence type="ECO:0000256" key="2">
    <source>
        <dbReference type="ARBA" id="ARBA00008963"/>
    </source>
</evidence>
<dbReference type="PANTHER" id="PTHR33348">
    <property type="entry name" value="PRECURSOR OF CEP5"/>
    <property type="match status" value="1"/>
</dbReference>
<keyword evidence="4" id="KW-0964">Secreted</keyword>
<evidence type="ECO:0000256" key="9">
    <source>
        <dbReference type="SAM" id="Phobius"/>
    </source>
</evidence>
<protein>
    <submittedName>
        <fullName evidence="10">Uncharacterized protein</fullName>
    </submittedName>
</protein>
<feature type="compositionally biased region" description="Polar residues" evidence="8">
    <location>
        <begin position="69"/>
        <end position="79"/>
    </location>
</feature>
<dbReference type="GO" id="GO:0005179">
    <property type="term" value="F:hormone activity"/>
    <property type="evidence" value="ECO:0007669"/>
    <property type="project" value="UniProtKB-KW"/>
</dbReference>
<dbReference type="GO" id="GO:1902025">
    <property type="term" value="P:nitrate import"/>
    <property type="evidence" value="ECO:0007669"/>
    <property type="project" value="TreeGrafter"/>
</dbReference>
<comment type="caution">
    <text evidence="10">The sequence shown here is derived from an EMBL/GenBank/DDBJ whole genome shotgun (WGS) entry which is preliminary data.</text>
</comment>
<feature type="transmembrane region" description="Helical" evidence="9">
    <location>
        <begin position="33"/>
        <end position="53"/>
    </location>
</feature>
<dbReference type="AlphaFoldDB" id="A0AA38YHY1"/>
<organism evidence="10 11">
    <name type="scientific">Vitis rotundifolia</name>
    <name type="common">Muscadine grape</name>
    <dbReference type="NCBI Taxonomy" id="103349"/>
    <lineage>
        <taxon>Eukaryota</taxon>
        <taxon>Viridiplantae</taxon>
        <taxon>Streptophyta</taxon>
        <taxon>Embryophyta</taxon>
        <taxon>Tracheophyta</taxon>
        <taxon>Spermatophyta</taxon>
        <taxon>Magnoliopsida</taxon>
        <taxon>eudicotyledons</taxon>
        <taxon>Gunneridae</taxon>
        <taxon>Pentapetalae</taxon>
        <taxon>rosids</taxon>
        <taxon>Vitales</taxon>
        <taxon>Vitaceae</taxon>
        <taxon>Viteae</taxon>
        <taxon>Vitis</taxon>
    </lineage>
</organism>
<keyword evidence="5" id="KW-0372">Hormone</keyword>
<dbReference type="EMBL" id="JARBHA010000020">
    <property type="protein sequence ID" value="KAJ9670782.1"/>
    <property type="molecule type" value="Genomic_DNA"/>
</dbReference>
<keyword evidence="11" id="KW-1185">Reference proteome</keyword>
<keyword evidence="3" id="KW-0052">Apoplast</keyword>
<dbReference type="GO" id="GO:0006995">
    <property type="term" value="P:cellular response to nitrogen starvation"/>
    <property type="evidence" value="ECO:0007669"/>
    <property type="project" value="UniProtKB-ARBA"/>
</dbReference>
<proteinExistence type="inferred from homology"/>
<dbReference type="PANTHER" id="PTHR33348:SF44">
    <property type="entry name" value="PRECURSOR OF CEP6"/>
    <property type="match status" value="1"/>
</dbReference>
<keyword evidence="9" id="KW-1133">Transmembrane helix</keyword>
<evidence type="ECO:0000256" key="8">
    <source>
        <dbReference type="SAM" id="MobiDB-lite"/>
    </source>
</evidence>
<evidence type="ECO:0000256" key="3">
    <source>
        <dbReference type="ARBA" id="ARBA00022523"/>
    </source>
</evidence>
<evidence type="ECO:0000256" key="6">
    <source>
        <dbReference type="ARBA" id="ARBA00022729"/>
    </source>
</evidence>
<name>A0AA38YHY1_VITRO</name>
<dbReference type="GO" id="GO:0048046">
    <property type="term" value="C:apoplast"/>
    <property type="evidence" value="ECO:0007669"/>
    <property type="project" value="UniProtKB-SubCell"/>
</dbReference>
<comment type="subcellular location">
    <subcellularLocation>
        <location evidence="1">Secreted</location>
        <location evidence="1">Extracellular space</location>
        <location evidence="1">Apoplast</location>
    </subcellularLocation>
</comment>
<dbReference type="Proteomes" id="UP001168098">
    <property type="component" value="Unassembled WGS sequence"/>
</dbReference>
<evidence type="ECO:0000256" key="4">
    <source>
        <dbReference type="ARBA" id="ARBA00022525"/>
    </source>
</evidence>
<evidence type="ECO:0000313" key="11">
    <source>
        <dbReference type="Proteomes" id="UP001168098"/>
    </source>
</evidence>
<dbReference type="GO" id="GO:2000280">
    <property type="term" value="P:regulation of root development"/>
    <property type="evidence" value="ECO:0007669"/>
    <property type="project" value="TreeGrafter"/>
</dbReference>
<feature type="compositionally biased region" description="Polar residues" evidence="8">
    <location>
        <begin position="194"/>
        <end position="203"/>
    </location>
</feature>
<feature type="region of interest" description="Disordered" evidence="8">
    <location>
        <begin position="66"/>
        <end position="203"/>
    </location>
</feature>
<accession>A0AA38YHY1</accession>